<protein>
    <submittedName>
        <fullName evidence="1">Uncharacterized protein</fullName>
    </submittedName>
</protein>
<sequence length="151" mass="17703">VYSQVFLNPLNNRQDQLITTMKTLPHGIYSAFLGTRKSAHNCVLIKPSGTNLLYFWDPNYGLFQMATEKFALTLFKDYLTNKKSWLQLSKIEDITKKDFKTTSYSRPHPNNNNIFVTRAPRYTQYLSKNFCYRGTGLEKQNFIKVFLNHCK</sequence>
<feature type="non-terminal residue" evidence="1">
    <location>
        <position position="1"/>
    </location>
</feature>
<organism evidence="1">
    <name type="scientific">marine sediment metagenome</name>
    <dbReference type="NCBI Taxonomy" id="412755"/>
    <lineage>
        <taxon>unclassified sequences</taxon>
        <taxon>metagenomes</taxon>
        <taxon>ecological metagenomes</taxon>
    </lineage>
</organism>
<accession>A0A0F8XGL6</accession>
<reference evidence="1" key="1">
    <citation type="journal article" date="2015" name="Nature">
        <title>Complex archaea that bridge the gap between prokaryotes and eukaryotes.</title>
        <authorList>
            <person name="Spang A."/>
            <person name="Saw J.H."/>
            <person name="Jorgensen S.L."/>
            <person name="Zaremba-Niedzwiedzka K."/>
            <person name="Martijn J."/>
            <person name="Lind A.E."/>
            <person name="van Eijk R."/>
            <person name="Schleper C."/>
            <person name="Guy L."/>
            <person name="Ettema T.J."/>
        </authorList>
    </citation>
    <scope>NUCLEOTIDE SEQUENCE</scope>
</reference>
<dbReference type="EMBL" id="LAZR01059325">
    <property type="protein sequence ID" value="KKK68023.1"/>
    <property type="molecule type" value="Genomic_DNA"/>
</dbReference>
<name>A0A0F8XGL6_9ZZZZ</name>
<proteinExistence type="predicted"/>
<dbReference type="AlphaFoldDB" id="A0A0F8XGL6"/>
<comment type="caution">
    <text evidence="1">The sequence shown here is derived from an EMBL/GenBank/DDBJ whole genome shotgun (WGS) entry which is preliminary data.</text>
</comment>
<evidence type="ECO:0000313" key="1">
    <source>
        <dbReference type="EMBL" id="KKK68023.1"/>
    </source>
</evidence>
<gene>
    <name evidence="1" type="ORF">LCGC14_2948220</name>
</gene>